<dbReference type="PIRSF" id="PIRSF002811">
    <property type="entry name" value="DnaG"/>
    <property type="match status" value="1"/>
</dbReference>
<comment type="domain">
    <text evidence="12">Contains an N-terminal zinc-binding domain, a central core domain that contains the primase activity, and a C-terminal DnaB-binding domain.</text>
</comment>
<dbReference type="GO" id="GO:0003899">
    <property type="term" value="F:DNA-directed RNA polymerase activity"/>
    <property type="evidence" value="ECO:0007669"/>
    <property type="project" value="UniProtKB-UniRule"/>
</dbReference>
<dbReference type="Proteomes" id="UP000265715">
    <property type="component" value="Unassembled WGS sequence"/>
</dbReference>
<evidence type="ECO:0000256" key="12">
    <source>
        <dbReference type="HAMAP-Rule" id="MF_00974"/>
    </source>
</evidence>
<keyword evidence="17" id="KW-1185">Reference proteome</keyword>
<dbReference type="FunFam" id="3.90.580.10:FF:000001">
    <property type="entry name" value="DNA primase"/>
    <property type="match status" value="1"/>
</dbReference>
<dbReference type="EC" id="2.7.7.101" evidence="12"/>
<comment type="similarity">
    <text evidence="12 13">Belongs to the DnaG primase family.</text>
</comment>
<dbReference type="InterPro" id="IPR006171">
    <property type="entry name" value="TOPRIM_dom"/>
</dbReference>
<comment type="catalytic activity">
    <reaction evidence="12">
        <text>ssDNA + n NTP = ssDNA/pppN(pN)n-1 hybrid + (n-1) diphosphate.</text>
        <dbReference type="EC" id="2.7.7.101"/>
    </reaction>
</comment>
<keyword evidence="4 12" id="KW-0548">Nucleotidyltransferase</keyword>
<organism evidence="16 17">
    <name type="scientific">Calidithermus terrae</name>
    <dbReference type="NCBI Taxonomy" id="1408545"/>
    <lineage>
        <taxon>Bacteria</taxon>
        <taxon>Thermotogati</taxon>
        <taxon>Deinococcota</taxon>
        <taxon>Deinococci</taxon>
        <taxon>Thermales</taxon>
        <taxon>Thermaceae</taxon>
        <taxon>Calidithermus</taxon>
    </lineage>
</organism>
<evidence type="ECO:0000313" key="17">
    <source>
        <dbReference type="Proteomes" id="UP000265715"/>
    </source>
</evidence>
<dbReference type="InterPro" id="IPR013264">
    <property type="entry name" value="DNAG_N"/>
</dbReference>
<dbReference type="PANTHER" id="PTHR30313">
    <property type="entry name" value="DNA PRIMASE"/>
    <property type="match status" value="1"/>
</dbReference>
<comment type="subunit">
    <text evidence="12">Monomer. Interacts with DnaB.</text>
</comment>
<evidence type="ECO:0000313" key="16">
    <source>
        <dbReference type="EMBL" id="RIH83173.1"/>
    </source>
</evidence>
<keyword evidence="8 12" id="KW-0862">Zinc</keyword>
<feature type="domain" description="Toprim" evidence="15">
    <location>
        <begin position="248"/>
        <end position="326"/>
    </location>
</feature>
<reference evidence="16 17" key="1">
    <citation type="submission" date="2018-08" db="EMBL/GenBank/DDBJ databases">
        <title>Meiothermus terrae DSM 26712 genome sequencing project.</title>
        <authorList>
            <person name="Da Costa M.S."/>
            <person name="Albuquerque L."/>
            <person name="Raposo P."/>
            <person name="Froufe H.J.C."/>
            <person name="Barroso C.S."/>
            <person name="Egas C."/>
        </authorList>
    </citation>
    <scope>NUCLEOTIDE SEQUENCE [LARGE SCALE GENOMIC DNA]</scope>
    <source>
        <strain evidence="16 17">DSM 26712</strain>
    </source>
</reference>
<dbReference type="InterPro" id="IPR002694">
    <property type="entry name" value="Znf_CHC2"/>
</dbReference>
<keyword evidence="5 12" id="KW-0235">DNA replication</keyword>
<comment type="cofactor">
    <cofactor evidence="12 13 14">
        <name>Zn(2+)</name>
        <dbReference type="ChEBI" id="CHEBI:29105"/>
    </cofactor>
    <text evidence="12 13 14">Binds 1 zinc ion per monomer.</text>
</comment>
<dbReference type="EMBL" id="QXDL01000098">
    <property type="protein sequence ID" value="RIH83173.1"/>
    <property type="molecule type" value="Genomic_DNA"/>
</dbReference>
<evidence type="ECO:0000256" key="7">
    <source>
        <dbReference type="ARBA" id="ARBA00022771"/>
    </source>
</evidence>
<keyword evidence="3 12" id="KW-0808">Transferase</keyword>
<dbReference type="InterPro" id="IPR019475">
    <property type="entry name" value="DNA_primase_DnaB-bd"/>
</dbReference>
<evidence type="ECO:0000256" key="10">
    <source>
        <dbReference type="ARBA" id="ARBA00023125"/>
    </source>
</evidence>
<dbReference type="Gene3D" id="3.90.580.10">
    <property type="entry name" value="Zinc finger, CHC2-type domain"/>
    <property type="match status" value="1"/>
</dbReference>
<evidence type="ECO:0000256" key="3">
    <source>
        <dbReference type="ARBA" id="ARBA00022679"/>
    </source>
</evidence>
<name>A0A399EI61_9DEIN</name>
<dbReference type="GO" id="GO:0003677">
    <property type="term" value="F:DNA binding"/>
    <property type="evidence" value="ECO:0007669"/>
    <property type="project" value="UniProtKB-KW"/>
</dbReference>
<sequence length="587" mass="66035">MDFNSAQAVEQIRSRLPIAELVGRYVALKPAGKGRHKGLCPFHPEKTPSFQVDEAKGLFYCFGCKAGGDLFAFLQRVEGLEFREALERLARETGVELPEFRAQGKKRELYEVLTLAQEYFRSHLVGAGLDYLKKRGLSEESVEKFGLGYAPPGWDGLLRYLQNKGVSPEEANQAGVLAERDGRFFDRFRNRVTFPILDSLGRVVAFTARALAPEDSPKYLNSPETSLFKKSLLLYAYPQARQAIRDKARAVVVEGLFDAIALHQLGFPETVAVLGSSLSSEQAHLLKRLEVRDLYLSFDADEAGRKATLQSLELDVVKSFLVHSVALEGGKDPGDLLLAPDGAQRYALALHNALPEVEFRFQVAAKGVNLQTPQGKQQVLDALLPRLVSPDPLDKVVTALKQVLMSRLHLELRAIDDYIRSRAGRAPAARRAPNPTTSLGLSRPDLSEKRLLRELDVISLLYSAPDAEFSNWCQYVEDHTWPPEGSLLADFMLAVKEGKNKARVIRHFQERGEGDRLFDALMKRPEEAPQDLEHTLQTSMARLREVYYEMRLDKLKQELKTSPSVELLKEIQEIQRAIEAERRVYLK</sequence>
<evidence type="ECO:0000256" key="6">
    <source>
        <dbReference type="ARBA" id="ARBA00022723"/>
    </source>
</evidence>
<dbReference type="GO" id="GO:0006269">
    <property type="term" value="P:DNA replication, synthesis of primer"/>
    <property type="evidence" value="ECO:0007669"/>
    <property type="project" value="UniProtKB-UniRule"/>
</dbReference>
<dbReference type="Gene3D" id="3.90.980.10">
    <property type="entry name" value="DNA primase, catalytic core, N-terminal domain"/>
    <property type="match status" value="1"/>
</dbReference>
<keyword evidence="6 12" id="KW-0479">Metal-binding</keyword>
<evidence type="ECO:0000256" key="11">
    <source>
        <dbReference type="ARBA" id="ARBA00023163"/>
    </source>
</evidence>
<evidence type="ECO:0000259" key="15">
    <source>
        <dbReference type="PROSITE" id="PS50880"/>
    </source>
</evidence>
<evidence type="ECO:0000256" key="9">
    <source>
        <dbReference type="ARBA" id="ARBA00022842"/>
    </source>
</evidence>
<dbReference type="Pfam" id="PF13155">
    <property type="entry name" value="Toprim_2"/>
    <property type="match status" value="1"/>
</dbReference>
<keyword evidence="2 12" id="KW-0639">Primosome</keyword>
<dbReference type="InterPro" id="IPR034151">
    <property type="entry name" value="TOPRIM_DnaG_bac"/>
</dbReference>
<evidence type="ECO:0000256" key="8">
    <source>
        <dbReference type="ARBA" id="ARBA00022833"/>
    </source>
</evidence>
<evidence type="ECO:0000256" key="1">
    <source>
        <dbReference type="ARBA" id="ARBA00022478"/>
    </source>
</evidence>
<keyword evidence="10 12" id="KW-0238">DNA-binding</keyword>
<feature type="zinc finger region" description="CHC2-type" evidence="12 14">
    <location>
        <begin position="40"/>
        <end position="64"/>
    </location>
</feature>
<dbReference type="SUPFAM" id="SSF56731">
    <property type="entry name" value="DNA primase core"/>
    <property type="match status" value="1"/>
</dbReference>
<dbReference type="InterPro" id="IPR006295">
    <property type="entry name" value="DNA_primase_DnaG"/>
</dbReference>
<dbReference type="AlphaFoldDB" id="A0A399EI61"/>
<dbReference type="GO" id="GO:0000428">
    <property type="term" value="C:DNA-directed RNA polymerase complex"/>
    <property type="evidence" value="ECO:0007669"/>
    <property type="project" value="UniProtKB-KW"/>
</dbReference>
<dbReference type="HAMAP" id="MF_00974">
    <property type="entry name" value="DNA_primase_DnaG"/>
    <property type="match status" value="1"/>
</dbReference>
<dbReference type="RefSeq" id="WP_119315407.1">
    <property type="nucleotide sequence ID" value="NZ_QXDL01000098.1"/>
</dbReference>
<dbReference type="Pfam" id="PF10410">
    <property type="entry name" value="DnaB_bind"/>
    <property type="match status" value="1"/>
</dbReference>
<dbReference type="SMART" id="SM00400">
    <property type="entry name" value="ZnF_CHCC"/>
    <property type="match status" value="1"/>
</dbReference>
<keyword evidence="1 12" id="KW-0240">DNA-directed RNA polymerase</keyword>
<dbReference type="Gene3D" id="3.40.1360.10">
    <property type="match status" value="1"/>
</dbReference>
<dbReference type="PROSITE" id="PS50880">
    <property type="entry name" value="TOPRIM"/>
    <property type="match status" value="1"/>
</dbReference>
<evidence type="ECO:0000256" key="14">
    <source>
        <dbReference type="PIRSR" id="PIRSR002811-1"/>
    </source>
</evidence>
<dbReference type="InterPro" id="IPR037068">
    <property type="entry name" value="DNA_primase_core_N_sf"/>
</dbReference>
<keyword evidence="9" id="KW-0460">Magnesium</keyword>
<dbReference type="CDD" id="cd03364">
    <property type="entry name" value="TOPRIM_DnaG_primases"/>
    <property type="match status" value="1"/>
</dbReference>
<dbReference type="GO" id="GO:0005737">
    <property type="term" value="C:cytoplasm"/>
    <property type="evidence" value="ECO:0007669"/>
    <property type="project" value="TreeGrafter"/>
</dbReference>
<dbReference type="InterPro" id="IPR050219">
    <property type="entry name" value="DnaG_primase"/>
</dbReference>
<keyword evidence="7 12" id="KW-0863">Zinc-finger</keyword>
<evidence type="ECO:0000256" key="13">
    <source>
        <dbReference type="PIRNR" id="PIRNR002811"/>
    </source>
</evidence>
<dbReference type="NCBIfam" id="TIGR01391">
    <property type="entry name" value="dnaG"/>
    <property type="match status" value="1"/>
</dbReference>
<dbReference type="SMART" id="SM00493">
    <property type="entry name" value="TOPRIM"/>
    <property type="match status" value="1"/>
</dbReference>
<proteinExistence type="inferred from homology"/>
<dbReference type="OrthoDB" id="9803773at2"/>
<dbReference type="InterPro" id="IPR030846">
    <property type="entry name" value="DnaG_bac"/>
</dbReference>
<evidence type="ECO:0000256" key="4">
    <source>
        <dbReference type="ARBA" id="ARBA00022695"/>
    </source>
</evidence>
<dbReference type="GO" id="GO:1990077">
    <property type="term" value="C:primosome complex"/>
    <property type="evidence" value="ECO:0007669"/>
    <property type="project" value="UniProtKB-KW"/>
</dbReference>
<dbReference type="Pfam" id="PF08275">
    <property type="entry name" value="DNAG_N"/>
    <property type="match status" value="1"/>
</dbReference>
<keyword evidence="11 12" id="KW-0804">Transcription</keyword>
<evidence type="ECO:0000256" key="2">
    <source>
        <dbReference type="ARBA" id="ARBA00022515"/>
    </source>
</evidence>
<comment type="caution">
    <text evidence="16">The sequence shown here is derived from an EMBL/GenBank/DDBJ whole genome shotgun (WGS) entry which is preliminary data.</text>
</comment>
<dbReference type="PANTHER" id="PTHR30313:SF2">
    <property type="entry name" value="DNA PRIMASE"/>
    <property type="match status" value="1"/>
</dbReference>
<dbReference type="GO" id="GO:0008270">
    <property type="term" value="F:zinc ion binding"/>
    <property type="evidence" value="ECO:0007669"/>
    <property type="project" value="UniProtKB-UniRule"/>
</dbReference>
<comment type="function">
    <text evidence="12 13">RNA polymerase that catalyzes the synthesis of short RNA molecules used as primers for DNA polymerase during DNA replication.</text>
</comment>
<protein>
    <recommendedName>
        <fullName evidence="12 13">DNA primase</fullName>
        <ecNumber evidence="12">2.7.7.101</ecNumber>
    </recommendedName>
</protein>
<dbReference type="SUPFAM" id="SSF57783">
    <property type="entry name" value="Zinc beta-ribbon"/>
    <property type="match status" value="1"/>
</dbReference>
<evidence type="ECO:0000256" key="5">
    <source>
        <dbReference type="ARBA" id="ARBA00022705"/>
    </source>
</evidence>
<dbReference type="Pfam" id="PF01807">
    <property type="entry name" value="Zn_ribbon_DnaG"/>
    <property type="match status" value="1"/>
</dbReference>
<gene>
    <name evidence="12 16" type="primary">dnaG</name>
    <name evidence="16" type="ORF">Mterra_02363</name>
</gene>
<accession>A0A399EI61</accession>
<dbReference type="InterPro" id="IPR036977">
    <property type="entry name" value="DNA_primase_Znf_CHC2"/>
</dbReference>